<evidence type="ECO:0000256" key="1">
    <source>
        <dbReference type="SAM" id="MobiDB-lite"/>
    </source>
</evidence>
<dbReference type="AlphaFoldDB" id="A0A9D4EL01"/>
<name>A0A9D4EL01_DREPO</name>
<accession>A0A9D4EL01</accession>
<proteinExistence type="predicted"/>
<evidence type="ECO:0000313" key="3">
    <source>
        <dbReference type="Proteomes" id="UP000828390"/>
    </source>
</evidence>
<keyword evidence="3" id="KW-1185">Reference proteome</keyword>
<dbReference type="Proteomes" id="UP000828390">
    <property type="component" value="Unassembled WGS sequence"/>
</dbReference>
<feature type="compositionally biased region" description="Basic and acidic residues" evidence="1">
    <location>
        <begin position="71"/>
        <end position="81"/>
    </location>
</feature>
<organism evidence="2 3">
    <name type="scientific">Dreissena polymorpha</name>
    <name type="common">Zebra mussel</name>
    <name type="synonym">Mytilus polymorpha</name>
    <dbReference type="NCBI Taxonomy" id="45954"/>
    <lineage>
        <taxon>Eukaryota</taxon>
        <taxon>Metazoa</taxon>
        <taxon>Spiralia</taxon>
        <taxon>Lophotrochozoa</taxon>
        <taxon>Mollusca</taxon>
        <taxon>Bivalvia</taxon>
        <taxon>Autobranchia</taxon>
        <taxon>Heteroconchia</taxon>
        <taxon>Euheterodonta</taxon>
        <taxon>Imparidentia</taxon>
        <taxon>Neoheterodontei</taxon>
        <taxon>Myida</taxon>
        <taxon>Dreissenoidea</taxon>
        <taxon>Dreissenidae</taxon>
        <taxon>Dreissena</taxon>
    </lineage>
</organism>
<protein>
    <submittedName>
        <fullName evidence="2">Uncharacterized protein</fullName>
    </submittedName>
</protein>
<comment type="caution">
    <text evidence="2">The sequence shown here is derived from an EMBL/GenBank/DDBJ whole genome shotgun (WGS) entry which is preliminary data.</text>
</comment>
<dbReference type="EMBL" id="JAIWYP010000008">
    <property type="protein sequence ID" value="KAH3781243.1"/>
    <property type="molecule type" value="Genomic_DNA"/>
</dbReference>
<reference evidence="2" key="2">
    <citation type="submission" date="2020-11" db="EMBL/GenBank/DDBJ databases">
        <authorList>
            <person name="McCartney M.A."/>
            <person name="Auch B."/>
            <person name="Kono T."/>
            <person name="Mallez S."/>
            <person name="Becker A."/>
            <person name="Gohl D.M."/>
            <person name="Silverstein K.A.T."/>
            <person name="Koren S."/>
            <person name="Bechman K.B."/>
            <person name="Herman A."/>
            <person name="Abrahante J.E."/>
            <person name="Garbe J."/>
        </authorList>
    </citation>
    <scope>NUCLEOTIDE SEQUENCE</scope>
    <source>
        <strain evidence="2">Duluth1</strain>
        <tissue evidence="2">Whole animal</tissue>
    </source>
</reference>
<feature type="region of interest" description="Disordered" evidence="1">
    <location>
        <begin position="49"/>
        <end position="81"/>
    </location>
</feature>
<sequence length="81" mass="9068">MSIKSTSPLRMHGWIRKSRIAQEYPGSRSGTIRGLFGCLTTRHQHGYARHQDTINTTVTRTVPDSPGSATDQHDRDTHTHG</sequence>
<reference evidence="2" key="1">
    <citation type="journal article" date="2019" name="bioRxiv">
        <title>The Genome of the Zebra Mussel, Dreissena polymorpha: A Resource for Invasive Species Research.</title>
        <authorList>
            <person name="McCartney M.A."/>
            <person name="Auch B."/>
            <person name="Kono T."/>
            <person name="Mallez S."/>
            <person name="Zhang Y."/>
            <person name="Obille A."/>
            <person name="Becker A."/>
            <person name="Abrahante J.E."/>
            <person name="Garbe J."/>
            <person name="Badalamenti J.P."/>
            <person name="Herman A."/>
            <person name="Mangelson H."/>
            <person name="Liachko I."/>
            <person name="Sullivan S."/>
            <person name="Sone E.D."/>
            <person name="Koren S."/>
            <person name="Silverstein K.A.T."/>
            <person name="Beckman K.B."/>
            <person name="Gohl D.M."/>
        </authorList>
    </citation>
    <scope>NUCLEOTIDE SEQUENCE</scope>
    <source>
        <strain evidence="2">Duluth1</strain>
        <tissue evidence="2">Whole animal</tissue>
    </source>
</reference>
<gene>
    <name evidence="2" type="ORF">DPMN_159068</name>
</gene>
<feature type="compositionally biased region" description="Polar residues" evidence="1">
    <location>
        <begin position="53"/>
        <end position="70"/>
    </location>
</feature>
<evidence type="ECO:0000313" key="2">
    <source>
        <dbReference type="EMBL" id="KAH3781243.1"/>
    </source>
</evidence>